<evidence type="ECO:0000256" key="9">
    <source>
        <dbReference type="PIRSR" id="PIRSR000102-3"/>
    </source>
</evidence>
<evidence type="ECO:0000256" key="5">
    <source>
        <dbReference type="ARBA" id="ARBA00022490"/>
    </source>
</evidence>
<accession>A0A4W3JBZ7</accession>
<dbReference type="SUPFAM" id="SSF51735">
    <property type="entry name" value="NAD(P)-binding Rossmann-fold domains"/>
    <property type="match status" value="1"/>
</dbReference>
<gene>
    <name evidence="13" type="primary">LOC103175008</name>
</gene>
<comment type="catalytic activity">
    <reaction evidence="10">
        <text>(S)-lactate + NAD(+) = pyruvate + NADH + H(+)</text>
        <dbReference type="Rhea" id="RHEA:23444"/>
        <dbReference type="ChEBI" id="CHEBI:15361"/>
        <dbReference type="ChEBI" id="CHEBI:15378"/>
        <dbReference type="ChEBI" id="CHEBI:16651"/>
        <dbReference type="ChEBI" id="CHEBI:57540"/>
        <dbReference type="ChEBI" id="CHEBI:57945"/>
        <dbReference type="EC" id="1.1.1.27"/>
    </reaction>
</comment>
<sequence length="326" mass="35314">MDDLRNKLLFQVTTQTVSKTQAKLSIVGAGQVGMACALSILQQHFSDELALVDIIPQKLREEYLDLLQGSLFLKSKIVADTDYAVTANSKLCIITAGVRQKDGLIAQLQRNLESFKTIIPNLVKHSPDAILLIVSSPVDIMSYVAWKLSGFPFSRIIGIGTHLDSALYRFLLGQKLQINPTSIHAYLIGEHGDSSVAIWNSANVAGILLADINLSQASSEGPAIHKLVIDSGNEITSLKGCASWATAIAVTNISQAIMKNLRTINLVSTFAKDQHGITQDVFLSLPCILGSGGVCGVLKQILQDEEKAKLNSSANDLWKMQEELAF</sequence>
<dbReference type="SUPFAM" id="SSF56327">
    <property type="entry name" value="LDH C-terminal domain-like"/>
    <property type="match status" value="1"/>
</dbReference>
<feature type="active site" description="Proton acceptor" evidence="8">
    <location>
        <position position="191"/>
    </location>
</feature>
<dbReference type="InterPro" id="IPR036291">
    <property type="entry name" value="NAD(P)-bd_dom_sf"/>
</dbReference>
<dbReference type="GO" id="GO:0005737">
    <property type="term" value="C:cytoplasm"/>
    <property type="evidence" value="ECO:0007669"/>
    <property type="project" value="UniProtKB-SubCell"/>
</dbReference>
<dbReference type="PIRSF" id="PIRSF000102">
    <property type="entry name" value="Lac_mal_DH"/>
    <property type="match status" value="1"/>
</dbReference>
<evidence type="ECO:0000313" key="14">
    <source>
        <dbReference type="Proteomes" id="UP000314986"/>
    </source>
</evidence>
<dbReference type="OMA" id="IICAGVR"/>
<dbReference type="AlphaFoldDB" id="A0A4W3JBZ7"/>
<dbReference type="RefSeq" id="XP_007885903.1">
    <property type="nucleotide sequence ID" value="XM_007887712.1"/>
</dbReference>
<reference evidence="14" key="3">
    <citation type="journal article" date="2014" name="Nature">
        <title>Elephant shark genome provides unique insights into gnathostome evolution.</title>
        <authorList>
            <consortium name="International Elephant Shark Genome Sequencing Consortium"/>
            <person name="Venkatesh B."/>
            <person name="Lee A.P."/>
            <person name="Ravi V."/>
            <person name="Maurya A.K."/>
            <person name="Lian M.M."/>
            <person name="Swann J.B."/>
            <person name="Ohta Y."/>
            <person name="Flajnik M.F."/>
            <person name="Sutoh Y."/>
            <person name="Kasahara M."/>
            <person name="Hoon S."/>
            <person name="Gangu V."/>
            <person name="Roy S.W."/>
            <person name="Irimia M."/>
            <person name="Korzh V."/>
            <person name="Kondrychyn I."/>
            <person name="Lim Z.W."/>
            <person name="Tay B.H."/>
            <person name="Tohari S."/>
            <person name="Kong K.W."/>
            <person name="Ho S."/>
            <person name="Lorente-Galdos B."/>
            <person name="Quilez J."/>
            <person name="Marques-Bonet T."/>
            <person name="Raney B.J."/>
            <person name="Ingham P.W."/>
            <person name="Tay A."/>
            <person name="Hillier L.W."/>
            <person name="Minx P."/>
            <person name="Boehm T."/>
            <person name="Wilson R.K."/>
            <person name="Brenner S."/>
            <person name="Warren W.C."/>
        </authorList>
    </citation>
    <scope>NUCLEOTIDE SEQUENCE [LARGE SCALE GENOMIC DNA]</scope>
</reference>
<proteinExistence type="inferred from homology"/>
<dbReference type="InterPro" id="IPR001557">
    <property type="entry name" value="L-lactate/malate_DH"/>
</dbReference>
<feature type="domain" description="Lactate/malate dehydrogenase N-terminal" evidence="11">
    <location>
        <begin position="23"/>
        <end position="158"/>
    </location>
</feature>
<dbReference type="PRINTS" id="PR00086">
    <property type="entry name" value="LLDHDRGNASE"/>
</dbReference>
<dbReference type="PROSITE" id="PS00064">
    <property type="entry name" value="L_LDH"/>
    <property type="match status" value="1"/>
</dbReference>
<evidence type="ECO:0000256" key="2">
    <source>
        <dbReference type="ARBA" id="ARBA00004843"/>
    </source>
</evidence>
<evidence type="ECO:0000313" key="13">
    <source>
        <dbReference type="Ensembl" id="ENSCMIP00000040864.1"/>
    </source>
</evidence>
<dbReference type="RefSeq" id="XP_007885904.1">
    <property type="nucleotide sequence ID" value="XM_007887713.1"/>
</dbReference>
<reference evidence="13" key="4">
    <citation type="submission" date="2025-08" db="UniProtKB">
        <authorList>
            <consortium name="Ensembl"/>
        </authorList>
    </citation>
    <scope>IDENTIFICATION</scope>
</reference>
<dbReference type="Proteomes" id="UP000314986">
    <property type="component" value="Unassembled WGS sequence"/>
</dbReference>
<dbReference type="EC" id="1.1.1.27" evidence="4 10"/>
<dbReference type="InParanoid" id="A0A4W3JBZ7"/>
<dbReference type="Pfam" id="PF00056">
    <property type="entry name" value="Ldh_1_N"/>
    <property type="match status" value="1"/>
</dbReference>
<name>A0A4W3JBZ7_CALMI</name>
<dbReference type="KEGG" id="cmk:103175008"/>
<dbReference type="GeneID" id="103175008"/>
<dbReference type="OrthoDB" id="5405561at2759"/>
<comment type="similarity">
    <text evidence="3">Belongs to the LDH/MDH superfamily. LDH family.</text>
</comment>
<feature type="binding site" evidence="9">
    <location>
        <position position="111"/>
    </location>
    <ligand>
        <name>NAD(+)</name>
        <dbReference type="ChEBI" id="CHEBI:57540"/>
    </ligand>
</feature>
<dbReference type="PANTHER" id="PTHR43128:SF2">
    <property type="entry name" value="L-LACTATE DEHYDROGENASE B CHAIN"/>
    <property type="match status" value="1"/>
</dbReference>
<dbReference type="UniPathway" id="UPA00554">
    <property type="reaction ID" value="UER00611"/>
</dbReference>
<dbReference type="InterPro" id="IPR001236">
    <property type="entry name" value="Lactate/malate_DH_N"/>
</dbReference>
<reference evidence="14" key="1">
    <citation type="journal article" date="2006" name="Science">
        <title>Ancient noncoding elements conserved in the human genome.</title>
        <authorList>
            <person name="Venkatesh B."/>
            <person name="Kirkness E.F."/>
            <person name="Loh Y.H."/>
            <person name="Halpern A.L."/>
            <person name="Lee A.P."/>
            <person name="Johnson J."/>
            <person name="Dandona N."/>
            <person name="Viswanathan L.D."/>
            <person name="Tay A."/>
            <person name="Venter J.C."/>
            <person name="Strausberg R.L."/>
            <person name="Brenner S."/>
        </authorList>
    </citation>
    <scope>NUCLEOTIDE SEQUENCE [LARGE SCALE GENOMIC DNA]</scope>
</reference>
<comment type="subcellular location">
    <subcellularLocation>
        <location evidence="1">Cytoplasm</location>
    </subcellularLocation>
</comment>
<dbReference type="CDD" id="cd05293">
    <property type="entry name" value="LDH_1"/>
    <property type="match status" value="1"/>
</dbReference>
<evidence type="ECO:0000256" key="6">
    <source>
        <dbReference type="ARBA" id="ARBA00023002"/>
    </source>
</evidence>
<dbReference type="Ensembl" id="ENSCMIT00000041440.1">
    <property type="protein sequence ID" value="ENSCMIP00000040864.1"/>
    <property type="gene ID" value="ENSCMIG00000017024.1"/>
</dbReference>
<feature type="binding site" evidence="9">
    <location>
        <position position="53"/>
    </location>
    <ligand>
        <name>NAD(+)</name>
        <dbReference type="ChEBI" id="CHEBI:57540"/>
    </ligand>
</feature>
<dbReference type="GO" id="GO:0004459">
    <property type="term" value="F:L-lactate dehydrogenase (NAD+) activity"/>
    <property type="evidence" value="ECO:0007669"/>
    <property type="project" value="UniProtKB-EC"/>
</dbReference>
<evidence type="ECO:0000256" key="7">
    <source>
        <dbReference type="ARBA" id="ARBA00023027"/>
    </source>
</evidence>
<evidence type="ECO:0000256" key="10">
    <source>
        <dbReference type="RuleBase" id="RU000496"/>
    </source>
</evidence>
<organism evidence="13 14">
    <name type="scientific">Callorhinchus milii</name>
    <name type="common">Ghost shark</name>
    <dbReference type="NCBI Taxonomy" id="7868"/>
    <lineage>
        <taxon>Eukaryota</taxon>
        <taxon>Metazoa</taxon>
        <taxon>Chordata</taxon>
        <taxon>Craniata</taxon>
        <taxon>Vertebrata</taxon>
        <taxon>Chondrichthyes</taxon>
        <taxon>Holocephali</taxon>
        <taxon>Chimaeriformes</taxon>
        <taxon>Callorhinchidae</taxon>
        <taxon>Callorhinchus</taxon>
    </lineage>
</organism>
<evidence type="ECO:0000256" key="8">
    <source>
        <dbReference type="PIRSR" id="PIRSR000102-1"/>
    </source>
</evidence>
<feature type="domain" description="Lactate/malate dehydrogenase C-terminal" evidence="12">
    <location>
        <begin position="161"/>
        <end position="322"/>
    </location>
</feature>
<keyword evidence="5" id="KW-0963">Cytoplasm</keyword>
<keyword evidence="7 9" id="KW-0520">NAD</keyword>
<evidence type="ECO:0000259" key="12">
    <source>
        <dbReference type="Pfam" id="PF02866"/>
    </source>
</evidence>
<evidence type="ECO:0000256" key="3">
    <source>
        <dbReference type="ARBA" id="ARBA00006054"/>
    </source>
</evidence>
<evidence type="ECO:0000256" key="4">
    <source>
        <dbReference type="ARBA" id="ARBA00012967"/>
    </source>
</evidence>
<comment type="pathway">
    <text evidence="2 10">Fermentation; pyruvate fermentation to lactate; (S)-lactate from pyruvate: step 1/1.</text>
</comment>
<dbReference type="InterPro" id="IPR018177">
    <property type="entry name" value="L-lactate_DH_AS"/>
</dbReference>
<dbReference type="GeneTree" id="ENSGT00940000164122"/>
<evidence type="ECO:0000256" key="1">
    <source>
        <dbReference type="ARBA" id="ARBA00004496"/>
    </source>
</evidence>
<keyword evidence="14" id="KW-1185">Reference proteome</keyword>
<dbReference type="Gene3D" id="3.90.110.10">
    <property type="entry name" value="Lactate dehydrogenase/glycoside hydrolase, family 4, C-terminal"/>
    <property type="match status" value="1"/>
</dbReference>
<dbReference type="GO" id="GO:0006089">
    <property type="term" value="P:lactate metabolic process"/>
    <property type="evidence" value="ECO:0007669"/>
    <property type="project" value="TreeGrafter"/>
</dbReference>
<dbReference type="Gene3D" id="3.40.50.720">
    <property type="entry name" value="NAD(P)-binding Rossmann-like Domain"/>
    <property type="match status" value="1"/>
</dbReference>
<dbReference type="InterPro" id="IPR015955">
    <property type="entry name" value="Lactate_DH/Glyco_Ohase_4_C"/>
</dbReference>
<reference evidence="14" key="2">
    <citation type="journal article" date="2007" name="PLoS Biol.">
        <title>Survey sequencing and comparative analysis of the elephant shark (Callorhinchus milii) genome.</title>
        <authorList>
            <person name="Venkatesh B."/>
            <person name="Kirkness E.F."/>
            <person name="Loh Y.H."/>
            <person name="Halpern A.L."/>
            <person name="Lee A.P."/>
            <person name="Johnson J."/>
            <person name="Dandona N."/>
            <person name="Viswanathan L.D."/>
            <person name="Tay A."/>
            <person name="Venter J.C."/>
            <person name="Strausberg R.L."/>
            <person name="Brenner S."/>
        </authorList>
    </citation>
    <scope>NUCLEOTIDE SEQUENCE [LARGE SCALE GENOMIC DNA]</scope>
</reference>
<reference evidence="13" key="5">
    <citation type="submission" date="2025-09" db="UniProtKB">
        <authorList>
            <consortium name="Ensembl"/>
        </authorList>
    </citation>
    <scope>IDENTIFICATION</scope>
</reference>
<dbReference type="Pfam" id="PF02866">
    <property type="entry name" value="Ldh_1_C"/>
    <property type="match status" value="1"/>
</dbReference>
<keyword evidence="6 10" id="KW-0560">Oxidoreductase</keyword>
<evidence type="ECO:0000259" key="11">
    <source>
        <dbReference type="Pfam" id="PF00056"/>
    </source>
</evidence>
<feature type="binding site" evidence="9">
    <location>
        <begin position="28"/>
        <end position="33"/>
    </location>
    <ligand>
        <name>NAD(+)</name>
        <dbReference type="ChEBI" id="CHEBI:57540"/>
    </ligand>
</feature>
<protein>
    <recommendedName>
        <fullName evidence="4 10">L-lactate dehydrogenase</fullName>
        <ecNumber evidence="4 10">1.1.1.27</ecNumber>
    </recommendedName>
</protein>
<dbReference type="PANTHER" id="PTHR43128">
    <property type="entry name" value="L-2-HYDROXYCARBOXYLATE DEHYDROGENASE (NAD(P)(+))"/>
    <property type="match status" value="1"/>
</dbReference>
<dbReference type="STRING" id="7868.ENSCMIP00000040864"/>
<dbReference type="InterPro" id="IPR022383">
    <property type="entry name" value="Lactate/malate_DH_C"/>
</dbReference>